<proteinExistence type="predicted"/>
<dbReference type="EMBL" id="CP133614">
    <property type="protein sequence ID" value="WMV18361.1"/>
    <property type="molecule type" value="Genomic_DNA"/>
</dbReference>
<evidence type="ECO:0000259" key="1">
    <source>
        <dbReference type="Pfam" id="PF17919"/>
    </source>
</evidence>
<organism evidence="2 3">
    <name type="scientific">Solanum verrucosum</name>
    <dbReference type="NCBI Taxonomy" id="315347"/>
    <lineage>
        <taxon>Eukaryota</taxon>
        <taxon>Viridiplantae</taxon>
        <taxon>Streptophyta</taxon>
        <taxon>Embryophyta</taxon>
        <taxon>Tracheophyta</taxon>
        <taxon>Spermatophyta</taxon>
        <taxon>Magnoliopsida</taxon>
        <taxon>eudicotyledons</taxon>
        <taxon>Gunneridae</taxon>
        <taxon>Pentapetalae</taxon>
        <taxon>asterids</taxon>
        <taxon>lamiids</taxon>
        <taxon>Solanales</taxon>
        <taxon>Solanaceae</taxon>
        <taxon>Solanoideae</taxon>
        <taxon>Solaneae</taxon>
        <taxon>Solanum</taxon>
    </lineage>
</organism>
<dbReference type="PANTHER" id="PTHR34072">
    <property type="entry name" value="ENZYMATIC POLYPROTEIN-RELATED"/>
    <property type="match status" value="1"/>
</dbReference>
<name>A0AAF0Q7N5_SOLVR</name>
<dbReference type="InterPro" id="IPR043502">
    <property type="entry name" value="DNA/RNA_pol_sf"/>
</dbReference>
<sequence>MKFIFDEACLKAFEGLKEKLISAPIIISPDWGQHFEVMRDASGVVLGIVLGKMCEKIFHPIYYAIKALNVFKETTQVIVHINHATLRYLMEKKDVKPRLICWVLLLQEFDFKV</sequence>
<feature type="domain" description="Reverse transcriptase/retrotransposon-derived protein RNase H-like" evidence="1">
    <location>
        <begin position="6"/>
        <end position="74"/>
    </location>
</feature>
<dbReference type="Pfam" id="PF17919">
    <property type="entry name" value="RT_RNaseH_2"/>
    <property type="match status" value="1"/>
</dbReference>
<dbReference type="SUPFAM" id="SSF56672">
    <property type="entry name" value="DNA/RNA polymerases"/>
    <property type="match status" value="1"/>
</dbReference>
<protein>
    <recommendedName>
        <fullName evidence="1">Reverse transcriptase/retrotransposon-derived protein RNase H-like domain-containing protein</fullName>
    </recommendedName>
</protein>
<dbReference type="AlphaFoldDB" id="A0AAF0Q7N5"/>
<evidence type="ECO:0000313" key="2">
    <source>
        <dbReference type="EMBL" id="WMV18361.1"/>
    </source>
</evidence>
<accession>A0AAF0Q7N5</accession>
<dbReference type="InterPro" id="IPR041577">
    <property type="entry name" value="RT_RNaseH_2"/>
</dbReference>
<keyword evidence="3" id="KW-1185">Reference proteome</keyword>
<gene>
    <name evidence="2" type="ORF">MTR67_011746</name>
</gene>
<evidence type="ECO:0000313" key="3">
    <source>
        <dbReference type="Proteomes" id="UP001234989"/>
    </source>
</evidence>
<reference evidence="2" key="1">
    <citation type="submission" date="2023-08" db="EMBL/GenBank/DDBJ databases">
        <title>A de novo genome assembly of Solanum verrucosum Schlechtendal, a Mexican diploid species geographically isolated from the other diploid A-genome species in potato relatives.</title>
        <authorList>
            <person name="Hosaka K."/>
        </authorList>
    </citation>
    <scope>NUCLEOTIDE SEQUENCE</scope>
    <source>
        <tissue evidence="2">Young leaves</tissue>
    </source>
</reference>
<dbReference type="Proteomes" id="UP001234989">
    <property type="component" value="Chromosome 3"/>
</dbReference>
<dbReference type="PANTHER" id="PTHR34072:SF57">
    <property type="entry name" value="RNA-DIRECTED DNA POLYMERASE"/>
    <property type="match status" value="1"/>
</dbReference>